<evidence type="ECO:0000313" key="2">
    <source>
        <dbReference type="EMBL" id="GFS06313.1"/>
    </source>
</evidence>
<name>A0AAV4I7M9_9GAST</name>
<reference evidence="2 3" key="1">
    <citation type="journal article" date="2021" name="Elife">
        <title>Chloroplast acquisition without the gene transfer in kleptoplastic sea slugs, Plakobranchus ocellatus.</title>
        <authorList>
            <person name="Maeda T."/>
            <person name="Takahashi S."/>
            <person name="Yoshida T."/>
            <person name="Shimamura S."/>
            <person name="Takaki Y."/>
            <person name="Nagai Y."/>
            <person name="Toyoda A."/>
            <person name="Suzuki Y."/>
            <person name="Arimoto A."/>
            <person name="Ishii H."/>
            <person name="Satoh N."/>
            <person name="Nishiyama T."/>
            <person name="Hasebe M."/>
            <person name="Maruyama T."/>
            <person name="Minagawa J."/>
            <person name="Obokata J."/>
            <person name="Shigenobu S."/>
        </authorList>
    </citation>
    <scope>NUCLEOTIDE SEQUENCE [LARGE SCALE GENOMIC DNA]</scope>
</reference>
<feature type="transmembrane region" description="Helical" evidence="1">
    <location>
        <begin position="78"/>
        <end position="106"/>
    </location>
</feature>
<accession>A0AAV4I7M9</accession>
<dbReference type="Proteomes" id="UP000762676">
    <property type="component" value="Unassembled WGS sequence"/>
</dbReference>
<organism evidence="2 3">
    <name type="scientific">Elysia marginata</name>
    <dbReference type="NCBI Taxonomy" id="1093978"/>
    <lineage>
        <taxon>Eukaryota</taxon>
        <taxon>Metazoa</taxon>
        <taxon>Spiralia</taxon>
        <taxon>Lophotrochozoa</taxon>
        <taxon>Mollusca</taxon>
        <taxon>Gastropoda</taxon>
        <taxon>Heterobranchia</taxon>
        <taxon>Euthyneura</taxon>
        <taxon>Panpulmonata</taxon>
        <taxon>Sacoglossa</taxon>
        <taxon>Placobranchoidea</taxon>
        <taxon>Plakobranchidae</taxon>
        <taxon>Elysia</taxon>
    </lineage>
</organism>
<keyword evidence="1" id="KW-1133">Transmembrane helix</keyword>
<sequence>MEHFSIPSPYGTVQRHHGAKNFKSPIGLHVLAIKDHALSVRSEGRSSSRRNTQMADGPFAKRLLLKPRHPSVLLRHSFSLSALVVVVVAIVVLVLVVVVVVVVVVVAAVVVAVVAVVVVVVGLIVVLVFFCCVATRYYAKFLYLSPSRLERYVEAYRD</sequence>
<protein>
    <submittedName>
        <fullName evidence="2">Uncharacterized protein</fullName>
    </submittedName>
</protein>
<keyword evidence="1" id="KW-0812">Transmembrane</keyword>
<dbReference type="AlphaFoldDB" id="A0AAV4I7M9"/>
<proteinExistence type="predicted"/>
<keyword evidence="3" id="KW-1185">Reference proteome</keyword>
<keyword evidence="1" id="KW-0472">Membrane</keyword>
<gene>
    <name evidence="2" type="ORF">ElyMa_002962200</name>
</gene>
<feature type="transmembrane region" description="Helical" evidence="1">
    <location>
        <begin position="112"/>
        <end position="139"/>
    </location>
</feature>
<evidence type="ECO:0000313" key="3">
    <source>
        <dbReference type="Proteomes" id="UP000762676"/>
    </source>
</evidence>
<evidence type="ECO:0000256" key="1">
    <source>
        <dbReference type="SAM" id="Phobius"/>
    </source>
</evidence>
<dbReference type="EMBL" id="BMAT01006103">
    <property type="protein sequence ID" value="GFS06313.1"/>
    <property type="molecule type" value="Genomic_DNA"/>
</dbReference>
<comment type="caution">
    <text evidence="2">The sequence shown here is derived from an EMBL/GenBank/DDBJ whole genome shotgun (WGS) entry which is preliminary data.</text>
</comment>